<dbReference type="SUPFAM" id="SSF55729">
    <property type="entry name" value="Acyl-CoA N-acyltransferases (Nat)"/>
    <property type="match status" value="1"/>
</dbReference>
<dbReference type="InterPro" id="IPR045039">
    <property type="entry name" value="NSI-like"/>
</dbReference>
<dbReference type="KEGG" id="och:CES85_0774"/>
<dbReference type="EMBL" id="CP022604">
    <property type="protein sequence ID" value="ASV86165.1"/>
    <property type="molecule type" value="Genomic_DNA"/>
</dbReference>
<dbReference type="GO" id="GO:0008080">
    <property type="term" value="F:N-acetyltransferase activity"/>
    <property type="evidence" value="ECO:0007669"/>
    <property type="project" value="InterPro"/>
</dbReference>
<gene>
    <name evidence="4" type="ORF">CES85_0774</name>
</gene>
<evidence type="ECO:0000313" key="5">
    <source>
        <dbReference type="Proteomes" id="UP000215256"/>
    </source>
</evidence>
<dbReference type="GO" id="GO:0005737">
    <property type="term" value="C:cytoplasm"/>
    <property type="evidence" value="ECO:0007669"/>
    <property type="project" value="TreeGrafter"/>
</dbReference>
<dbReference type="PANTHER" id="PTHR43626">
    <property type="entry name" value="ACYL-COA N-ACYLTRANSFERASE"/>
    <property type="match status" value="1"/>
</dbReference>
<dbReference type="InterPro" id="IPR016181">
    <property type="entry name" value="Acyl_CoA_acyltransferase"/>
</dbReference>
<protein>
    <submittedName>
        <fullName evidence="4">Acetyltransferase family protein</fullName>
    </submittedName>
</protein>
<dbReference type="PANTHER" id="PTHR43626:SF4">
    <property type="entry name" value="GCN5-RELATED N-ACETYLTRANSFERASE 2, CHLOROPLASTIC"/>
    <property type="match status" value="1"/>
</dbReference>
<evidence type="ECO:0000313" key="4">
    <source>
        <dbReference type="EMBL" id="ASV86165.1"/>
    </source>
</evidence>
<proteinExistence type="predicted"/>
<dbReference type="InterPro" id="IPR000182">
    <property type="entry name" value="GNAT_dom"/>
</dbReference>
<accession>A0A248UHG0</accession>
<keyword evidence="1 4" id="KW-0808">Transferase</keyword>
<dbReference type="Gene3D" id="3.40.630.30">
    <property type="match status" value="1"/>
</dbReference>
<organism evidence="4 5">
    <name type="scientific">Ochrobactrum quorumnocens</name>
    <dbReference type="NCBI Taxonomy" id="271865"/>
    <lineage>
        <taxon>Bacteria</taxon>
        <taxon>Pseudomonadati</taxon>
        <taxon>Pseudomonadota</taxon>
        <taxon>Alphaproteobacteria</taxon>
        <taxon>Hyphomicrobiales</taxon>
        <taxon>Brucellaceae</taxon>
        <taxon>Brucella/Ochrobactrum group</taxon>
        <taxon>Ochrobactrum</taxon>
    </lineage>
</organism>
<feature type="domain" description="N-acetyltransferase" evidence="3">
    <location>
        <begin position="26"/>
        <end position="162"/>
    </location>
</feature>
<dbReference type="AlphaFoldDB" id="A0A248UHG0"/>
<evidence type="ECO:0000259" key="3">
    <source>
        <dbReference type="PROSITE" id="PS51186"/>
    </source>
</evidence>
<dbReference type="CDD" id="cd04301">
    <property type="entry name" value="NAT_SF"/>
    <property type="match status" value="1"/>
</dbReference>
<reference evidence="4 5" key="1">
    <citation type="submission" date="2017-07" db="EMBL/GenBank/DDBJ databases">
        <title>Phylogenetic study on the rhizospheric bacterium Ochrobactrum sp. A44.</title>
        <authorList>
            <person name="Krzyzanowska D.M."/>
            <person name="Ossowicki A."/>
            <person name="Rajewska M."/>
            <person name="Maciag T."/>
            <person name="Kaczynski Z."/>
            <person name="Czerwicka M."/>
            <person name="Jafra S."/>
        </authorList>
    </citation>
    <scope>NUCLEOTIDE SEQUENCE [LARGE SCALE GENOMIC DNA]</scope>
    <source>
        <strain evidence="4 5">A44</strain>
    </source>
</reference>
<dbReference type="PROSITE" id="PS51186">
    <property type="entry name" value="GNAT"/>
    <property type="match status" value="1"/>
</dbReference>
<sequence>MGTSVQNGLSFWLAFATGMSIPIEEVVVPEYRWTEHLEPKQYREFHAFYSKEWWTSARTFEDVSHMLTHCDLTLFCRDTSGAIIGFARVLSDFTFKAMIFDVIIAEQCRGQGLGQALVERILNHEKLQRVKSFELYCPERLISFYEKLGFVKGTSTLLSYQR</sequence>
<dbReference type="Proteomes" id="UP000215256">
    <property type="component" value="Chromosome 1"/>
</dbReference>
<evidence type="ECO:0000256" key="1">
    <source>
        <dbReference type="ARBA" id="ARBA00022679"/>
    </source>
</evidence>
<evidence type="ECO:0000256" key="2">
    <source>
        <dbReference type="ARBA" id="ARBA00023315"/>
    </source>
</evidence>
<name>A0A248UHG0_9HYPH</name>
<keyword evidence="2" id="KW-0012">Acyltransferase</keyword>
<dbReference type="Pfam" id="PF13508">
    <property type="entry name" value="Acetyltransf_7"/>
    <property type="match status" value="1"/>
</dbReference>